<dbReference type="GO" id="GO:0009279">
    <property type="term" value="C:cell outer membrane"/>
    <property type="evidence" value="ECO:0007669"/>
    <property type="project" value="UniProtKB-SubCell"/>
</dbReference>
<evidence type="ECO:0000256" key="5">
    <source>
        <dbReference type="ARBA" id="ARBA00022737"/>
    </source>
</evidence>
<feature type="domain" description="POTRA" evidence="10">
    <location>
        <begin position="358"/>
        <end position="432"/>
    </location>
</feature>
<evidence type="ECO:0000256" key="9">
    <source>
        <dbReference type="NCBIfam" id="TIGR03303"/>
    </source>
</evidence>
<dbReference type="InterPro" id="IPR023707">
    <property type="entry name" value="OM_assembly_BamA"/>
</dbReference>
<dbReference type="RefSeq" id="WP_133698867.1">
    <property type="nucleotide sequence ID" value="NZ_SNXS01000001.1"/>
</dbReference>
<gene>
    <name evidence="8" type="primary">bamA</name>
    <name evidence="11" type="ORF">DES47_101275</name>
</gene>
<evidence type="ECO:0000256" key="8">
    <source>
        <dbReference type="HAMAP-Rule" id="MF_01430"/>
    </source>
</evidence>
<feature type="domain" description="POTRA" evidence="10">
    <location>
        <begin position="277"/>
        <end position="353"/>
    </location>
</feature>
<dbReference type="OrthoDB" id="9803054at2"/>
<dbReference type="Gene3D" id="2.40.160.50">
    <property type="entry name" value="membrane protein fhac: a member of the omp85/tpsb transporter family"/>
    <property type="match status" value="1"/>
</dbReference>
<dbReference type="GO" id="GO:0051205">
    <property type="term" value="P:protein insertion into membrane"/>
    <property type="evidence" value="ECO:0007669"/>
    <property type="project" value="UniProtKB-UniRule"/>
</dbReference>
<evidence type="ECO:0000256" key="1">
    <source>
        <dbReference type="ARBA" id="ARBA00004370"/>
    </source>
</evidence>
<dbReference type="InterPro" id="IPR000184">
    <property type="entry name" value="Bac_surfAg_D15"/>
</dbReference>
<comment type="subunit">
    <text evidence="8">Part of the Bam complex.</text>
</comment>
<organism evidence="11 12">
    <name type="scientific">Roseateles toxinivorans</name>
    <dbReference type="NCBI Taxonomy" id="270368"/>
    <lineage>
        <taxon>Bacteria</taxon>
        <taxon>Pseudomonadati</taxon>
        <taxon>Pseudomonadota</taxon>
        <taxon>Betaproteobacteria</taxon>
        <taxon>Burkholderiales</taxon>
        <taxon>Sphaerotilaceae</taxon>
        <taxon>Roseateles</taxon>
    </lineage>
</organism>
<evidence type="ECO:0000256" key="4">
    <source>
        <dbReference type="ARBA" id="ARBA00022729"/>
    </source>
</evidence>
<dbReference type="GO" id="GO:0043165">
    <property type="term" value="P:Gram-negative-bacterium-type cell outer membrane assembly"/>
    <property type="evidence" value="ECO:0007669"/>
    <property type="project" value="UniProtKB-UniRule"/>
</dbReference>
<dbReference type="InParanoid" id="A0A4R6QTM6"/>
<keyword evidence="6 8" id="KW-0472">Membrane</keyword>
<feature type="domain" description="POTRA" evidence="10">
    <location>
        <begin position="35"/>
        <end position="102"/>
    </location>
</feature>
<dbReference type="AlphaFoldDB" id="A0A4R6QTM6"/>
<dbReference type="HAMAP" id="MF_01430">
    <property type="entry name" value="OM_assembly_BamA"/>
    <property type="match status" value="1"/>
</dbReference>
<feature type="chain" id="PRO_5021049050" description="Outer membrane protein assembly factor BamA" evidence="8">
    <location>
        <begin position="32"/>
        <end position="768"/>
    </location>
</feature>
<feature type="domain" description="POTRA" evidence="10">
    <location>
        <begin position="186"/>
        <end position="274"/>
    </location>
</feature>
<dbReference type="PANTHER" id="PTHR12815">
    <property type="entry name" value="SORTING AND ASSEMBLY MACHINERY SAMM50 PROTEIN FAMILY MEMBER"/>
    <property type="match status" value="1"/>
</dbReference>
<comment type="similarity">
    <text evidence="8">Belongs to the BamA family.</text>
</comment>
<comment type="caution">
    <text evidence="11">The sequence shown here is derived from an EMBL/GenBank/DDBJ whole genome shotgun (WGS) entry which is preliminary data.</text>
</comment>
<protein>
    <recommendedName>
        <fullName evidence="8 9">Outer membrane protein assembly factor BamA</fullName>
    </recommendedName>
</protein>
<keyword evidence="3 8" id="KW-0812">Transmembrane</keyword>
<evidence type="ECO:0000313" key="11">
    <source>
        <dbReference type="EMBL" id="TDP74219.1"/>
    </source>
</evidence>
<dbReference type="FunCoup" id="A0A4R6QTM6">
    <property type="interactions" value="289"/>
</dbReference>
<accession>A0A4R6QTM6</accession>
<evidence type="ECO:0000256" key="2">
    <source>
        <dbReference type="ARBA" id="ARBA00022452"/>
    </source>
</evidence>
<dbReference type="InterPro" id="IPR034746">
    <property type="entry name" value="POTRA"/>
</dbReference>
<evidence type="ECO:0000256" key="7">
    <source>
        <dbReference type="ARBA" id="ARBA00023237"/>
    </source>
</evidence>
<keyword evidence="5 8" id="KW-0677">Repeat</keyword>
<dbReference type="NCBIfam" id="TIGR03303">
    <property type="entry name" value="OM_YaeT"/>
    <property type="match status" value="1"/>
</dbReference>
<dbReference type="InterPro" id="IPR039910">
    <property type="entry name" value="D15-like"/>
</dbReference>
<dbReference type="Pfam" id="PF07244">
    <property type="entry name" value="POTRA"/>
    <property type="match status" value="4"/>
</dbReference>
<dbReference type="Proteomes" id="UP000295361">
    <property type="component" value="Unassembled WGS sequence"/>
</dbReference>
<dbReference type="EMBL" id="SNXS01000001">
    <property type="protein sequence ID" value="TDP74219.1"/>
    <property type="molecule type" value="Genomic_DNA"/>
</dbReference>
<dbReference type="PANTHER" id="PTHR12815:SF23">
    <property type="entry name" value="OUTER MEMBRANE PROTEIN ASSEMBLY FACTOR BAMA"/>
    <property type="match status" value="1"/>
</dbReference>
<feature type="signal peptide" evidence="8">
    <location>
        <begin position="1"/>
        <end position="31"/>
    </location>
</feature>
<evidence type="ECO:0000256" key="6">
    <source>
        <dbReference type="ARBA" id="ARBA00023136"/>
    </source>
</evidence>
<keyword evidence="7 8" id="KW-0998">Cell outer membrane</keyword>
<dbReference type="PIRSF" id="PIRSF006076">
    <property type="entry name" value="OM_assembly_OMP85"/>
    <property type="match status" value="1"/>
</dbReference>
<comment type="subcellular location">
    <subcellularLocation>
        <location evidence="8">Cell outer membrane</location>
    </subcellularLocation>
    <subcellularLocation>
        <location evidence="1">Membrane</location>
    </subcellularLocation>
</comment>
<proteinExistence type="inferred from homology"/>
<keyword evidence="2 8" id="KW-1134">Transmembrane beta strand</keyword>
<comment type="function">
    <text evidence="8">Part of the outer membrane protein assembly complex, which is involved in assembly and insertion of beta-barrel proteins into the outer membrane.</text>
</comment>
<evidence type="ECO:0000259" key="10">
    <source>
        <dbReference type="PROSITE" id="PS51779"/>
    </source>
</evidence>
<evidence type="ECO:0000313" key="12">
    <source>
        <dbReference type="Proteomes" id="UP000295361"/>
    </source>
</evidence>
<evidence type="ECO:0000256" key="3">
    <source>
        <dbReference type="ARBA" id="ARBA00022692"/>
    </source>
</evidence>
<dbReference type="Pfam" id="PF01103">
    <property type="entry name" value="Omp85"/>
    <property type="match status" value="1"/>
</dbReference>
<reference evidence="11 12" key="1">
    <citation type="submission" date="2019-03" db="EMBL/GenBank/DDBJ databases">
        <title>Genomic Encyclopedia of Type Strains, Phase IV (KMG-IV): sequencing the most valuable type-strain genomes for metagenomic binning, comparative biology and taxonomic classification.</title>
        <authorList>
            <person name="Goeker M."/>
        </authorList>
    </citation>
    <scope>NUCLEOTIDE SEQUENCE [LARGE SCALE GENOMIC DNA]</scope>
    <source>
        <strain evidence="11 12">DSM 16998</strain>
    </source>
</reference>
<dbReference type="InterPro" id="IPR010827">
    <property type="entry name" value="BamA/TamA_POTRA"/>
</dbReference>
<keyword evidence="12" id="KW-1185">Reference proteome</keyword>
<dbReference type="PROSITE" id="PS51779">
    <property type="entry name" value="POTRA"/>
    <property type="match status" value="4"/>
</dbReference>
<dbReference type="Gene3D" id="3.10.20.310">
    <property type="entry name" value="membrane protein fhac"/>
    <property type="match status" value="5"/>
</dbReference>
<keyword evidence="4 8" id="KW-0732">Signal</keyword>
<name>A0A4R6QTM6_9BURK</name>
<sequence precursor="true">MSSSFRSSPRLRPALLTVALAAALQSGNVWAVDPFVLKDIRVEGLQRTDPGTVFASLPFRIGDTYSDEKGAAALRALFATGLFKDVRIAIDGTSVVVYIDERPVIANVSFVGLKEFDNEALTKSLKEVGIGEGLPFDKALADRAEQELKRQYLTRSLYGAEVVTTITPIERNRVNVSFAVAEGEPAKIGQIRILGSKVFSESTLTGLLEQTSSGWLTWYTKTDRYSRSKLNADLETLRSYYLNRGYLEFAVESAQVTISPDKQSINISITVNEGQPYTVTAVKLEGEYFGREEDFKSLIALKPGQAYRGELVANTTRAFTDLFGSYGYAFARVESRPEIDRATGQVVVTFVAEPQRRVYVRRVNVSGNSRTRDEVVRREFRQFESAWYDGQRIKLSTDRVNRLGYFSDAGVETNEVAGAPDQVDLTVTVKEKPTGNITVGAGYSSAQKLSFTGSIKQDNVFGSGHYLGVEVNTGKTGRALVLSTTDPYFTVDGVSRTVDLGYRTVRPYNNLGEEYEYVTHSAGLKFGVPLSEFDVVFLGLGYERTEITTDKGLPENLNRYRELFGATSTSFPLTLGWQRDERDSLLSPTAGKMQRVNLELSPVGDARYARANLQYQQYFPLYAKFTWGINAELGWGKGLGGRPYPVFKNFQGGGLGSVRVFEPGTLGPVDITNSYIGGNRRVNINAELYIPVPGTGNDKTFRLFGFFDAGNVWAEHEKIKAGDLRTSAGLGISWISPMGPLKLSWGTPLRKKPTDRIEKLQFQIGTAF</sequence>